<keyword evidence="1" id="KW-0732">Signal</keyword>
<gene>
    <name evidence="2" type="ORF">DDZ13_06015</name>
</gene>
<accession>A0A317ZGJ1</accession>
<evidence type="ECO:0000256" key="1">
    <source>
        <dbReference type="SAM" id="SignalP"/>
    </source>
</evidence>
<feature type="chain" id="PRO_5016445780" evidence="1">
    <location>
        <begin position="26"/>
        <end position="365"/>
    </location>
</feature>
<keyword evidence="3" id="KW-1185">Reference proteome</keyword>
<dbReference type="Proteomes" id="UP000247099">
    <property type="component" value="Unassembled WGS sequence"/>
</dbReference>
<name>A0A317ZGJ1_9BACT</name>
<comment type="caution">
    <text evidence="2">The sequence shown here is derived from an EMBL/GenBank/DDBJ whole genome shotgun (WGS) entry which is preliminary data.</text>
</comment>
<evidence type="ECO:0000313" key="3">
    <source>
        <dbReference type="Proteomes" id="UP000247099"/>
    </source>
</evidence>
<proteinExistence type="predicted"/>
<dbReference type="RefSeq" id="WP_110130531.1">
    <property type="nucleotide sequence ID" value="NZ_QHJQ01000003.1"/>
</dbReference>
<reference evidence="2 3" key="1">
    <citation type="submission" date="2018-05" db="EMBL/GenBank/DDBJ databases">
        <title>Coraliomargarita sinensis sp. nov., isolated from a marine solar saltern.</title>
        <authorList>
            <person name="Zhou L.Y."/>
        </authorList>
    </citation>
    <scope>NUCLEOTIDE SEQUENCE [LARGE SCALE GENOMIC DNA]</scope>
    <source>
        <strain evidence="2 3">WN38</strain>
    </source>
</reference>
<evidence type="ECO:0000313" key="2">
    <source>
        <dbReference type="EMBL" id="PXA04725.1"/>
    </source>
</evidence>
<dbReference type="EMBL" id="QHJQ01000003">
    <property type="protein sequence ID" value="PXA04725.1"/>
    <property type="molecule type" value="Genomic_DNA"/>
</dbReference>
<organism evidence="2 3">
    <name type="scientific">Coraliomargarita sinensis</name>
    <dbReference type="NCBI Taxonomy" id="2174842"/>
    <lineage>
        <taxon>Bacteria</taxon>
        <taxon>Pseudomonadati</taxon>
        <taxon>Verrucomicrobiota</taxon>
        <taxon>Opitutia</taxon>
        <taxon>Puniceicoccales</taxon>
        <taxon>Coraliomargaritaceae</taxon>
        <taxon>Coraliomargarita</taxon>
    </lineage>
</organism>
<dbReference type="InParanoid" id="A0A317ZGJ1"/>
<sequence>MRFNLKKTPAAVLAASMALVCSLNAQSEAQNFRIKEPIPVTNQDGQKIMLVGMQGNSVTFQFAGMEGAEASIPIKEDSQIRLTYSYPDNFSDIQLNVLNGNYDQALRSIRNPPIDLLRFLVVPESNCNFHLYSEIYYRALVYAGAPQVAVEATSAIPWNSPSLPPVFVDHASTLLERMVNEKRINFAEDLLNTLQKGLSVAQFSNLALPVADKLRLLGENEIVESIYNVLSQSSDETMRKLGRMWTAYNLANTGSTDEAKRLLNEIGEVTEESPLFSIYCLAQGRLALSEENSVQALRYLSRAMVRTTIADSYKPEIYFLMIQSYMMDKNKVPASRLAKEMAVFYPNNMWRKSIINRFPEIEQQN</sequence>
<dbReference type="AlphaFoldDB" id="A0A317ZGJ1"/>
<feature type="signal peptide" evidence="1">
    <location>
        <begin position="1"/>
        <end position="25"/>
    </location>
</feature>
<protein>
    <submittedName>
        <fullName evidence="2">Uncharacterized protein</fullName>
    </submittedName>
</protein>
<dbReference type="OrthoDB" id="9891220at2"/>